<feature type="chain" id="PRO_5043675655" evidence="5">
    <location>
        <begin position="17"/>
        <end position="316"/>
    </location>
</feature>
<dbReference type="EMBL" id="JAPTSV010000016">
    <property type="protein sequence ID" value="KAJ1519787.1"/>
    <property type="molecule type" value="Genomic_DNA"/>
</dbReference>
<dbReference type="GO" id="GO:0008422">
    <property type="term" value="F:beta-glucosidase activity"/>
    <property type="evidence" value="ECO:0007669"/>
    <property type="project" value="TreeGrafter"/>
</dbReference>
<keyword evidence="5" id="KW-0732">Signal</keyword>
<evidence type="ECO:0000313" key="7">
    <source>
        <dbReference type="Proteomes" id="UP001075354"/>
    </source>
</evidence>
<gene>
    <name evidence="6" type="ORF">ONE63_005040</name>
</gene>
<dbReference type="Gene3D" id="3.20.20.80">
    <property type="entry name" value="Glycosidases"/>
    <property type="match status" value="1"/>
</dbReference>
<evidence type="ECO:0000256" key="1">
    <source>
        <dbReference type="ARBA" id="ARBA00010838"/>
    </source>
</evidence>
<organism evidence="6 7">
    <name type="scientific">Megalurothrips usitatus</name>
    <name type="common">bean blossom thrips</name>
    <dbReference type="NCBI Taxonomy" id="439358"/>
    <lineage>
        <taxon>Eukaryota</taxon>
        <taxon>Metazoa</taxon>
        <taxon>Ecdysozoa</taxon>
        <taxon>Arthropoda</taxon>
        <taxon>Hexapoda</taxon>
        <taxon>Insecta</taxon>
        <taxon>Pterygota</taxon>
        <taxon>Neoptera</taxon>
        <taxon>Paraneoptera</taxon>
        <taxon>Thysanoptera</taxon>
        <taxon>Terebrantia</taxon>
        <taxon>Thripoidea</taxon>
        <taxon>Thripidae</taxon>
        <taxon>Megalurothrips</taxon>
    </lineage>
</organism>
<keyword evidence="2" id="KW-0378">Hydrolase</keyword>
<dbReference type="InterPro" id="IPR017853">
    <property type="entry name" value="GH"/>
</dbReference>
<evidence type="ECO:0000256" key="3">
    <source>
        <dbReference type="ARBA" id="ARBA00023295"/>
    </source>
</evidence>
<evidence type="ECO:0000256" key="4">
    <source>
        <dbReference type="RuleBase" id="RU003690"/>
    </source>
</evidence>
<reference evidence="6" key="1">
    <citation type="submission" date="2022-12" db="EMBL/GenBank/DDBJ databases">
        <title>Chromosome-level genome assembly of the bean flower thrips Megalurothrips usitatus.</title>
        <authorList>
            <person name="Ma L."/>
            <person name="Liu Q."/>
            <person name="Li H."/>
            <person name="Cai W."/>
        </authorList>
    </citation>
    <scope>NUCLEOTIDE SEQUENCE</scope>
    <source>
        <strain evidence="6">Cailab_2022a</strain>
    </source>
</reference>
<dbReference type="Proteomes" id="UP001075354">
    <property type="component" value="Chromosome 16"/>
</dbReference>
<evidence type="ECO:0000256" key="2">
    <source>
        <dbReference type="ARBA" id="ARBA00022801"/>
    </source>
</evidence>
<accession>A0AAV7X5T9</accession>
<dbReference type="PROSITE" id="PS51257">
    <property type="entry name" value="PROKAR_LIPOPROTEIN"/>
    <property type="match status" value="1"/>
</dbReference>
<dbReference type="InterPro" id="IPR001360">
    <property type="entry name" value="Glyco_hydro_1"/>
</dbReference>
<evidence type="ECO:0000313" key="6">
    <source>
        <dbReference type="EMBL" id="KAJ1519787.1"/>
    </source>
</evidence>
<keyword evidence="3" id="KW-0326">Glycosidase</keyword>
<dbReference type="GO" id="GO:0005975">
    <property type="term" value="P:carbohydrate metabolic process"/>
    <property type="evidence" value="ECO:0007669"/>
    <property type="project" value="InterPro"/>
</dbReference>
<dbReference type="PANTHER" id="PTHR10353:SF36">
    <property type="entry name" value="LP05116P"/>
    <property type="match status" value="1"/>
</dbReference>
<proteinExistence type="inferred from homology"/>
<comment type="similarity">
    <text evidence="1 4">Belongs to the glycosyl hydrolase 1 family.</text>
</comment>
<keyword evidence="7" id="KW-1185">Reference proteome</keyword>
<name>A0AAV7X5T9_9NEOP</name>
<dbReference type="Pfam" id="PF00232">
    <property type="entry name" value="Glyco_hydro_1"/>
    <property type="match status" value="1"/>
</dbReference>
<feature type="signal peptide" evidence="5">
    <location>
        <begin position="1"/>
        <end position="16"/>
    </location>
</feature>
<sequence>MKLLALLALTLSAACGLPAASEDAKYTLPEDFLLGGGISSYQTEGGWNADGKGLNVFDYGYHSSGSQPNGDVASDTYGRYAEDIDIAAEIGFNVFRFSISWARIFPDGRNSTINQPGVDHYHKVLDKLKEKNIEPMVTLSHFDHPQALENEFNGWLGDEMPDVFAAYADFVFQAYGKKVKYWLTVNEASWYCLSLGSGMLYPKTYTTTDKQNKCLKNTIMAHAKAYDIYHAKYKNVQKGMVGFGAGPEFSRAANLSSSEDIAAADTRNKVSGIALTVDPLVFGDFPKEAKLARNISFTDEEKELIKGTVPKAGSGH</sequence>
<dbReference type="AlphaFoldDB" id="A0AAV7X5T9"/>
<comment type="caution">
    <text evidence="6">The sequence shown here is derived from an EMBL/GenBank/DDBJ whole genome shotgun (WGS) entry which is preliminary data.</text>
</comment>
<protein>
    <submittedName>
        <fullName evidence="6">Uncharacterized protein</fullName>
    </submittedName>
</protein>
<dbReference type="PANTHER" id="PTHR10353">
    <property type="entry name" value="GLYCOSYL HYDROLASE"/>
    <property type="match status" value="1"/>
</dbReference>
<dbReference type="SUPFAM" id="SSF51445">
    <property type="entry name" value="(Trans)glycosidases"/>
    <property type="match status" value="1"/>
</dbReference>
<evidence type="ECO:0000256" key="5">
    <source>
        <dbReference type="SAM" id="SignalP"/>
    </source>
</evidence>